<dbReference type="InterPro" id="IPR013762">
    <property type="entry name" value="Integrase-like_cat_sf"/>
</dbReference>
<organism evidence="8 9">
    <name type="scientific">Paraburkholderia phenazinium</name>
    <dbReference type="NCBI Taxonomy" id="60549"/>
    <lineage>
        <taxon>Bacteria</taxon>
        <taxon>Pseudomonadati</taxon>
        <taxon>Pseudomonadota</taxon>
        <taxon>Betaproteobacteria</taxon>
        <taxon>Burkholderiales</taxon>
        <taxon>Burkholderiaceae</taxon>
        <taxon>Paraburkholderia</taxon>
    </lineage>
</organism>
<dbReference type="SUPFAM" id="SSF56349">
    <property type="entry name" value="DNA breaking-rejoining enzymes"/>
    <property type="match status" value="1"/>
</dbReference>
<dbReference type="PROSITE" id="PS51900">
    <property type="entry name" value="CB"/>
    <property type="match status" value="1"/>
</dbReference>
<evidence type="ECO:0000313" key="8">
    <source>
        <dbReference type="EMBL" id="SDG80929.1"/>
    </source>
</evidence>
<gene>
    <name evidence="8" type="ORF">SAMN05216466_105257</name>
</gene>
<dbReference type="RefSeq" id="WP_090685097.1">
    <property type="nucleotide sequence ID" value="NZ_FNCJ01000005.1"/>
</dbReference>
<dbReference type="PROSITE" id="PS51898">
    <property type="entry name" value="TYR_RECOMBINASE"/>
    <property type="match status" value="1"/>
</dbReference>
<dbReference type="AlphaFoldDB" id="A0A1G7X9L1"/>
<comment type="similarity">
    <text evidence="1">Belongs to the 'phage' integrase family.</text>
</comment>
<feature type="domain" description="Tyr recombinase" evidence="6">
    <location>
        <begin position="244"/>
        <end position="429"/>
    </location>
</feature>
<dbReference type="GO" id="GO:0003677">
    <property type="term" value="F:DNA binding"/>
    <property type="evidence" value="ECO:0007669"/>
    <property type="project" value="UniProtKB-UniRule"/>
</dbReference>
<evidence type="ECO:0000256" key="1">
    <source>
        <dbReference type="ARBA" id="ARBA00008857"/>
    </source>
</evidence>
<dbReference type="EMBL" id="FNCJ01000005">
    <property type="protein sequence ID" value="SDG80929.1"/>
    <property type="molecule type" value="Genomic_DNA"/>
</dbReference>
<evidence type="ECO:0000313" key="9">
    <source>
        <dbReference type="Proteomes" id="UP000199706"/>
    </source>
</evidence>
<dbReference type="Gene3D" id="1.10.443.10">
    <property type="entry name" value="Intergrase catalytic core"/>
    <property type="match status" value="1"/>
</dbReference>
<dbReference type="OrthoDB" id="9784724at2"/>
<name>A0A1G7X9L1_9BURK</name>
<dbReference type="InterPro" id="IPR050808">
    <property type="entry name" value="Phage_Integrase"/>
</dbReference>
<proteinExistence type="inferred from homology"/>
<dbReference type="PANTHER" id="PTHR30629">
    <property type="entry name" value="PROPHAGE INTEGRASE"/>
    <property type="match status" value="1"/>
</dbReference>
<reference evidence="8 9" key="1">
    <citation type="submission" date="2016-10" db="EMBL/GenBank/DDBJ databases">
        <authorList>
            <person name="de Groot N.N."/>
        </authorList>
    </citation>
    <scope>NUCLEOTIDE SEQUENCE [LARGE SCALE GENOMIC DNA]</scope>
    <source>
        <strain evidence="8 9">LMG 2247</strain>
    </source>
</reference>
<dbReference type="InterPro" id="IPR010998">
    <property type="entry name" value="Integrase_recombinase_N"/>
</dbReference>
<evidence type="ECO:0000256" key="4">
    <source>
        <dbReference type="ARBA" id="ARBA00023172"/>
    </source>
</evidence>
<dbReference type="Proteomes" id="UP000199706">
    <property type="component" value="Unassembled WGS sequence"/>
</dbReference>
<dbReference type="InterPro" id="IPR044068">
    <property type="entry name" value="CB"/>
</dbReference>
<dbReference type="InterPro" id="IPR002104">
    <property type="entry name" value="Integrase_catalytic"/>
</dbReference>
<evidence type="ECO:0000256" key="2">
    <source>
        <dbReference type="ARBA" id="ARBA00022908"/>
    </source>
</evidence>
<dbReference type="CDD" id="cd01184">
    <property type="entry name" value="INT_C_like_1"/>
    <property type="match status" value="1"/>
</dbReference>
<evidence type="ECO:0000256" key="3">
    <source>
        <dbReference type="ARBA" id="ARBA00023125"/>
    </source>
</evidence>
<keyword evidence="4" id="KW-0233">DNA recombination</keyword>
<sequence>MHKLPRLLKSRHGVYYLRICQGELDTRRSLGTKDFRQAKLAALLLNLQVEMNKTILNAGNVRRLDVVFPNGVQFNNIKQEETGMLFQILDRLGMTSEQMLSLTTEQLAKTLAGPNPQKIEPAKPKSKLLSEVIALYLAEKRLDNVPKTIDDKERTFTEFHGFFENKDINTYGADSAVSYKNRLIASNHSASRINAKTSFLKDLFAYAIDNNLYFQTNPFEKVRVSRKSKLKQKVESYRDFTDGDLKLIFDEEPYRAFMNKPDYHWLPFLALYTGARVEELASLKLSQIRHESGVWYFEIEQAKNRNSIRKIPLHKAIERSGFLAYVEGLRTQNKEMLFPHLRDGKNGYSKNMSRRFGQYLDKLKFTDDRKVFHSFRHTFINRMTEMHTHPAMLMAIVGHYEQTALNLSSPHFVNYQHEKQIVTLKRTVDLLEFPITLFW</sequence>
<evidence type="ECO:0000259" key="6">
    <source>
        <dbReference type="PROSITE" id="PS51898"/>
    </source>
</evidence>
<dbReference type="GO" id="GO:0006310">
    <property type="term" value="P:DNA recombination"/>
    <property type="evidence" value="ECO:0007669"/>
    <property type="project" value="UniProtKB-KW"/>
</dbReference>
<dbReference type="Pfam" id="PF00589">
    <property type="entry name" value="Phage_integrase"/>
    <property type="match status" value="1"/>
</dbReference>
<dbReference type="InterPro" id="IPR011010">
    <property type="entry name" value="DNA_brk_join_enz"/>
</dbReference>
<feature type="domain" description="Core-binding (CB)" evidence="7">
    <location>
        <begin position="127"/>
        <end position="208"/>
    </location>
</feature>
<dbReference type="PANTHER" id="PTHR30629:SF2">
    <property type="entry name" value="PROPHAGE INTEGRASE INTS-RELATED"/>
    <property type="match status" value="1"/>
</dbReference>
<evidence type="ECO:0000259" key="7">
    <source>
        <dbReference type="PROSITE" id="PS51900"/>
    </source>
</evidence>
<keyword evidence="2" id="KW-0229">DNA integration</keyword>
<dbReference type="GO" id="GO:0015074">
    <property type="term" value="P:DNA integration"/>
    <property type="evidence" value="ECO:0007669"/>
    <property type="project" value="UniProtKB-KW"/>
</dbReference>
<keyword evidence="3 5" id="KW-0238">DNA-binding</keyword>
<protein>
    <submittedName>
        <fullName evidence="8">Site-specific recombinase XerD</fullName>
    </submittedName>
</protein>
<accession>A0A1G7X9L1</accession>
<evidence type="ECO:0000256" key="5">
    <source>
        <dbReference type="PROSITE-ProRule" id="PRU01248"/>
    </source>
</evidence>
<dbReference type="Gene3D" id="1.10.150.130">
    <property type="match status" value="1"/>
</dbReference>